<evidence type="ECO:0000256" key="6">
    <source>
        <dbReference type="SAM" id="MobiDB-lite"/>
    </source>
</evidence>
<dbReference type="EMBL" id="FO904936">
    <property type="protein sequence ID" value="CDP24537.1"/>
    <property type="molecule type" value="Genomic_DNA"/>
</dbReference>
<evidence type="ECO:0000256" key="5">
    <source>
        <dbReference type="ARBA" id="ARBA00038359"/>
    </source>
</evidence>
<dbReference type="InParanoid" id="A0A090CGL0"/>
<dbReference type="InterPro" id="IPR052337">
    <property type="entry name" value="SAT4-like"/>
</dbReference>
<feature type="transmembrane region" description="Helical" evidence="7">
    <location>
        <begin position="17"/>
        <end position="35"/>
    </location>
</feature>
<feature type="compositionally biased region" description="Basic and acidic residues" evidence="6">
    <location>
        <begin position="313"/>
        <end position="322"/>
    </location>
</feature>
<evidence type="ECO:0000313" key="10">
    <source>
        <dbReference type="Proteomes" id="UP000001197"/>
    </source>
</evidence>
<dbReference type="PANTHER" id="PTHR33048">
    <property type="entry name" value="PTH11-LIKE INTEGRAL MEMBRANE PROTEIN (AFU_ORTHOLOGUE AFUA_5G11245)"/>
    <property type="match status" value="1"/>
</dbReference>
<dbReference type="GO" id="GO:0016020">
    <property type="term" value="C:membrane"/>
    <property type="evidence" value="ECO:0007669"/>
    <property type="project" value="UniProtKB-SubCell"/>
</dbReference>
<reference evidence="9 10" key="1">
    <citation type="journal article" date="2008" name="Genome Biol.">
        <title>The genome sequence of the model ascomycete fungus Podospora anserina.</title>
        <authorList>
            <person name="Espagne E."/>
            <person name="Lespinet O."/>
            <person name="Malagnac F."/>
            <person name="Da Silva C."/>
            <person name="Jaillon O."/>
            <person name="Porcel B.M."/>
            <person name="Couloux A."/>
            <person name="Aury J.-M."/>
            <person name="Segurens B."/>
            <person name="Poulain J."/>
            <person name="Anthouard V."/>
            <person name="Grossetete S."/>
            <person name="Khalili H."/>
            <person name="Coppin E."/>
            <person name="Dequard-Chablat M."/>
            <person name="Picard M."/>
            <person name="Contamine V."/>
            <person name="Arnaise S."/>
            <person name="Bourdais A."/>
            <person name="Berteaux-Lecellier V."/>
            <person name="Gautheret D."/>
            <person name="de Vries R.P."/>
            <person name="Battaglia E."/>
            <person name="Coutinho P.M."/>
            <person name="Danchin E.G.J."/>
            <person name="Henrissat B."/>
            <person name="El Khoury R."/>
            <person name="Sainsard-Chanet A."/>
            <person name="Boivin A."/>
            <person name="Pinan-Lucarre B."/>
            <person name="Sellem C.H."/>
            <person name="Debuchy R."/>
            <person name="Wincker P."/>
            <person name="Weissenbach J."/>
            <person name="Silar P."/>
        </authorList>
    </citation>
    <scope>NUCLEOTIDE SEQUENCE [LARGE SCALE GENOMIC DNA]</scope>
    <source>
        <strain evidence="10">S / ATCC MYA-4624 / DSM 980 / FGSC 10383</strain>
    </source>
</reference>
<dbReference type="PANTHER" id="PTHR33048:SF129">
    <property type="entry name" value="INTEGRAL MEMBRANE PROTEIN-RELATED"/>
    <property type="match status" value="1"/>
</dbReference>
<accession>A0A090CGL0</accession>
<feature type="transmembrane region" description="Helical" evidence="7">
    <location>
        <begin position="255"/>
        <end position="273"/>
    </location>
</feature>
<feature type="domain" description="Rhodopsin" evidence="8">
    <location>
        <begin position="37"/>
        <end position="279"/>
    </location>
</feature>
<organism evidence="9 10">
    <name type="scientific">Podospora anserina (strain S / ATCC MYA-4624 / DSM 980 / FGSC 10383)</name>
    <name type="common">Pleurage anserina</name>
    <dbReference type="NCBI Taxonomy" id="515849"/>
    <lineage>
        <taxon>Eukaryota</taxon>
        <taxon>Fungi</taxon>
        <taxon>Dikarya</taxon>
        <taxon>Ascomycota</taxon>
        <taxon>Pezizomycotina</taxon>
        <taxon>Sordariomycetes</taxon>
        <taxon>Sordariomycetidae</taxon>
        <taxon>Sordariales</taxon>
        <taxon>Podosporaceae</taxon>
        <taxon>Podospora</taxon>
        <taxon>Podospora anserina</taxon>
    </lineage>
</organism>
<feature type="transmembrane region" description="Helical" evidence="7">
    <location>
        <begin position="134"/>
        <end position="154"/>
    </location>
</feature>
<evidence type="ECO:0000256" key="3">
    <source>
        <dbReference type="ARBA" id="ARBA00022989"/>
    </source>
</evidence>
<evidence type="ECO:0000256" key="4">
    <source>
        <dbReference type="ARBA" id="ARBA00023136"/>
    </source>
</evidence>
<protein>
    <recommendedName>
        <fullName evidence="8">Rhodopsin domain-containing protein</fullName>
    </recommendedName>
</protein>
<name>A0A090CGL0_PODAN</name>
<dbReference type="Pfam" id="PF20684">
    <property type="entry name" value="Fung_rhodopsin"/>
    <property type="match status" value="1"/>
</dbReference>
<dbReference type="Proteomes" id="UP000001197">
    <property type="component" value="Chromosome 1"/>
</dbReference>
<reference evidence="10" key="2">
    <citation type="journal article" date="2014" name="Genetics">
        <title>Maintaining two mating types: Structure of the mating type locus and its role in heterokaryosis in Podospora anserina.</title>
        <authorList>
            <person name="Grognet P."/>
            <person name="Bidard F."/>
            <person name="Kuchly C."/>
            <person name="Tong L.C.H."/>
            <person name="Coppin E."/>
            <person name="Benkhali J.A."/>
            <person name="Couloux A."/>
            <person name="Wincker P."/>
            <person name="Debuchy R."/>
            <person name="Silar P."/>
        </authorList>
    </citation>
    <scope>GENOME REANNOTATION</scope>
    <source>
        <strain evidence="10">S / ATCC MYA-4624 / DSM 980 / FGSC 10383</strain>
    </source>
</reference>
<dbReference type="AlphaFoldDB" id="A0A090CGL0"/>
<comment type="similarity">
    <text evidence="5">Belongs to the SAT4 family.</text>
</comment>
<comment type="subcellular location">
    <subcellularLocation>
        <location evidence="1">Membrane</location>
        <topology evidence="1">Multi-pass membrane protein</topology>
    </subcellularLocation>
</comment>
<keyword evidence="4 7" id="KW-0472">Membrane</keyword>
<keyword evidence="2 7" id="KW-0812">Transmembrane</keyword>
<evidence type="ECO:0000256" key="7">
    <source>
        <dbReference type="SAM" id="Phobius"/>
    </source>
</evidence>
<feature type="transmembrane region" description="Helical" evidence="7">
    <location>
        <begin position="181"/>
        <end position="204"/>
    </location>
</feature>
<keyword evidence="3 7" id="KW-1133">Transmembrane helix</keyword>
<sequence length="405" mass="45754">MESTTTPAPPGPDVSKASLVVGTISFLHLISWTLYAARVWTRMRPISRLFVDDYLITLAVLFDLASYIFLMIAVHYGIGRHNYYVPTDQEVLAEKWLFLSQPVFPWSLAFSKMSIACMLIRIRRDQRVWAWGMYFIMAFVVLIAINTNVFQLSLCRPLWAVWDHSNSEAQCMDMTVAQTSIYVNSALNVVTDFALSLAPITFIVHLQRPLREKIAVAFMMGLGIFASSACIAKTFHVKDYGKTGDSLMDCVPITIWSMVEMQLAIIASCIPCLKQLFERGLRRFGLLSTQHAGDSFTGSRNYQTYPGPNFRTRQETSDDYGHHLTSIQQSPRSPRCNKAARNSGVETESIESSEIPIMRPDSTGTDYIQTLSAPPGRGSFYFNFAVNPGLNPNRRDDRGPRPERW</sequence>
<keyword evidence="10" id="KW-1185">Reference proteome</keyword>
<evidence type="ECO:0000256" key="1">
    <source>
        <dbReference type="ARBA" id="ARBA00004141"/>
    </source>
</evidence>
<dbReference type="InterPro" id="IPR049326">
    <property type="entry name" value="Rhodopsin_dom_fungi"/>
</dbReference>
<feature type="transmembrane region" description="Helical" evidence="7">
    <location>
        <begin position="216"/>
        <end position="235"/>
    </location>
</feature>
<feature type="region of interest" description="Disordered" evidence="6">
    <location>
        <begin position="313"/>
        <end position="365"/>
    </location>
</feature>
<proteinExistence type="inferred from homology"/>
<evidence type="ECO:0000259" key="8">
    <source>
        <dbReference type="Pfam" id="PF20684"/>
    </source>
</evidence>
<evidence type="ECO:0000256" key="2">
    <source>
        <dbReference type="ARBA" id="ARBA00022692"/>
    </source>
</evidence>
<dbReference type="eggNOG" id="ENOG502RG8C">
    <property type="taxonomic scope" value="Eukaryota"/>
</dbReference>
<evidence type="ECO:0000313" key="9">
    <source>
        <dbReference type="EMBL" id="CDP24537.1"/>
    </source>
</evidence>
<feature type="transmembrane region" description="Helical" evidence="7">
    <location>
        <begin position="55"/>
        <end position="78"/>
    </location>
</feature>